<protein>
    <submittedName>
        <fullName evidence="6">FAD/NAD(P)-binding domain-containing protein</fullName>
    </submittedName>
</protein>
<comment type="caution">
    <text evidence="6">The sequence shown here is derived from an EMBL/GenBank/DDBJ whole genome shotgun (WGS) entry which is preliminary data.</text>
</comment>
<reference evidence="6" key="1">
    <citation type="submission" date="2020-05" db="EMBL/GenBank/DDBJ databases">
        <title>Mycena genomes resolve the evolution of fungal bioluminescence.</title>
        <authorList>
            <person name="Tsai I.J."/>
        </authorList>
    </citation>
    <scope>NUCLEOTIDE SEQUENCE</scope>
    <source>
        <strain evidence="6">110903Hualien_Pintung</strain>
    </source>
</reference>
<keyword evidence="4" id="KW-0560">Oxidoreductase</keyword>
<keyword evidence="7" id="KW-1185">Reference proteome</keyword>
<evidence type="ECO:0000256" key="1">
    <source>
        <dbReference type="ARBA" id="ARBA00001974"/>
    </source>
</evidence>
<accession>A0A8H6RW30</accession>
<evidence type="ECO:0000256" key="2">
    <source>
        <dbReference type="ARBA" id="ARBA00022630"/>
    </source>
</evidence>
<dbReference type="GO" id="GO:0071949">
    <property type="term" value="F:FAD binding"/>
    <property type="evidence" value="ECO:0007669"/>
    <property type="project" value="InterPro"/>
</dbReference>
<dbReference type="OrthoDB" id="2690153at2759"/>
<dbReference type="PRINTS" id="PR00420">
    <property type="entry name" value="RNGMNOXGNASE"/>
</dbReference>
<dbReference type="Pfam" id="PF01494">
    <property type="entry name" value="FAD_binding_3"/>
    <property type="match status" value="2"/>
</dbReference>
<dbReference type="SUPFAM" id="SSF51905">
    <property type="entry name" value="FAD/NAD(P)-binding domain"/>
    <property type="match status" value="1"/>
</dbReference>
<feature type="domain" description="FAD-binding" evidence="5">
    <location>
        <begin position="17"/>
        <end position="190"/>
    </location>
</feature>
<dbReference type="AlphaFoldDB" id="A0A8H6RW30"/>
<evidence type="ECO:0000259" key="5">
    <source>
        <dbReference type="Pfam" id="PF01494"/>
    </source>
</evidence>
<feature type="domain" description="FAD-binding" evidence="5">
    <location>
        <begin position="215"/>
        <end position="396"/>
    </location>
</feature>
<dbReference type="PANTHER" id="PTHR43004:SF19">
    <property type="entry name" value="BINDING MONOOXYGENASE, PUTATIVE (JCVI)-RELATED"/>
    <property type="match status" value="1"/>
</dbReference>
<dbReference type="Gene3D" id="3.50.50.60">
    <property type="entry name" value="FAD/NAD(P)-binding domain"/>
    <property type="match status" value="1"/>
</dbReference>
<comment type="cofactor">
    <cofactor evidence="1">
        <name>FAD</name>
        <dbReference type="ChEBI" id="CHEBI:57692"/>
    </cofactor>
</comment>
<dbReference type="InterPro" id="IPR002938">
    <property type="entry name" value="FAD-bd"/>
</dbReference>
<dbReference type="Gene3D" id="3.30.70.2450">
    <property type="match status" value="1"/>
</dbReference>
<keyword evidence="2" id="KW-0285">Flavoprotein</keyword>
<evidence type="ECO:0000313" key="6">
    <source>
        <dbReference type="EMBL" id="KAF7288394.1"/>
    </source>
</evidence>
<dbReference type="PANTHER" id="PTHR43004">
    <property type="entry name" value="TRK SYSTEM POTASSIUM UPTAKE PROTEIN"/>
    <property type="match status" value="1"/>
</dbReference>
<dbReference type="Proteomes" id="UP000613580">
    <property type="component" value="Unassembled WGS sequence"/>
</dbReference>
<evidence type="ECO:0000256" key="3">
    <source>
        <dbReference type="ARBA" id="ARBA00022827"/>
    </source>
</evidence>
<dbReference type="InterPro" id="IPR036188">
    <property type="entry name" value="FAD/NAD-bd_sf"/>
</dbReference>
<organism evidence="6 7">
    <name type="scientific">Mycena chlorophos</name>
    <name type="common">Agaric fungus</name>
    <name type="synonym">Agaricus chlorophos</name>
    <dbReference type="NCBI Taxonomy" id="658473"/>
    <lineage>
        <taxon>Eukaryota</taxon>
        <taxon>Fungi</taxon>
        <taxon>Dikarya</taxon>
        <taxon>Basidiomycota</taxon>
        <taxon>Agaricomycotina</taxon>
        <taxon>Agaricomycetes</taxon>
        <taxon>Agaricomycetidae</taxon>
        <taxon>Agaricales</taxon>
        <taxon>Marasmiineae</taxon>
        <taxon>Mycenaceae</taxon>
        <taxon>Mycena</taxon>
    </lineage>
</organism>
<gene>
    <name evidence="6" type="ORF">HMN09_01391800</name>
</gene>
<evidence type="ECO:0000256" key="4">
    <source>
        <dbReference type="ARBA" id="ARBA00023002"/>
    </source>
</evidence>
<sequence length="449" mass="48050">MSTSSASATALPLPPTTEVLVVGAGPTGLSVALGLATHGIPFTLVDAAAEGHTASRALAIQASGLEALAGFSAPMVDKLVSDGIPSPSFPLVDVYGRPLFALEMHRLAGKTKYPFCLLTPQHRVEKGIRDALGAENAVRWGKRVIDMREVDTADGTRWEVNFESGERVQARYVVAADGTRSAIRTLSQIPFLHPITNIPLPGTLGGGPRDDPNETFVVADVVFQEPVPANTPRDRVQVMIGNNGMVITGPILPGPDQPNLYRVYLGIHGRNVPPKPDAAFVQDIINRRGPGSHDKRFGPPPQIAEFLGANRYRLEEALAERYVKAGRDGTTFVLLAGDAAHRHGPAGGQGMNVGICDGCELADAIAEHYASGSFADATPLKTYETNRRSAAKSVMEMVLDMTETERGRETWAAWVKLKVVGLALSVPVVNRMMAWKLSGLGYAKARLTR</sequence>
<name>A0A8H6RW30_MYCCL</name>
<dbReference type="GO" id="GO:0016709">
    <property type="term" value="F:oxidoreductase activity, acting on paired donors, with incorporation or reduction of molecular oxygen, NAD(P)H as one donor, and incorporation of one atom of oxygen"/>
    <property type="evidence" value="ECO:0007669"/>
    <property type="project" value="UniProtKB-ARBA"/>
</dbReference>
<keyword evidence="3" id="KW-0274">FAD</keyword>
<proteinExistence type="predicted"/>
<dbReference type="InterPro" id="IPR050641">
    <property type="entry name" value="RIFMO-like"/>
</dbReference>
<evidence type="ECO:0000313" key="7">
    <source>
        <dbReference type="Proteomes" id="UP000613580"/>
    </source>
</evidence>
<dbReference type="EMBL" id="JACAZE010000035">
    <property type="protein sequence ID" value="KAF7288394.1"/>
    <property type="molecule type" value="Genomic_DNA"/>
</dbReference>